<protein>
    <submittedName>
        <fullName evidence="1">Uncharacterized protein</fullName>
    </submittedName>
</protein>
<dbReference type="AlphaFoldDB" id="A0A7J5XXQ3"/>
<reference evidence="1 2" key="1">
    <citation type="submission" date="2020-03" db="EMBL/GenBank/DDBJ databases">
        <title>Dissostichus mawsoni Genome sequencing and assembly.</title>
        <authorList>
            <person name="Park H."/>
        </authorList>
    </citation>
    <scope>NUCLEOTIDE SEQUENCE [LARGE SCALE GENOMIC DNA]</scope>
    <source>
        <strain evidence="1">DM0001</strain>
        <tissue evidence="1">Muscle</tissue>
    </source>
</reference>
<dbReference type="PANTHER" id="PTHR15364">
    <property type="entry name" value="2'-DEOXYNUCLEOSIDE 5'-PHOSPHATE N-HYDROLASE 1"/>
    <property type="match status" value="1"/>
</dbReference>
<dbReference type="GO" id="GO:0009159">
    <property type="term" value="P:deoxyribonucleoside monophosphate catabolic process"/>
    <property type="evidence" value="ECO:0007669"/>
    <property type="project" value="TreeGrafter"/>
</dbReference>
<dbReference type="EMBL" id="JAAKFY010000019">
    <property type="protein sequence ID" value="KAF3841603.1"/>
    <property type="molecule type" value="Genomic_DNA"/>
</dbReference>
<evidence type="ECO:0000313" key="2">
    <source>
        <dbReference type="Proteomes" id="UP000518266"/>
    </source>
</evidence>
<dbReference type="Gene3D" id="3.40.50.450">
    <property type="match status" value="2"/>
</dbReference>
<comment type="caution">
    <text evidence="1">The sequence shown here is derived from an EMBL/GenBank/DDBJ whole genome shotgun (WGS) entry which is preliminary data.</text>
</comment>
<dbReference type="GO" id="GO:0070694">
    <property type="term" value="F:5-hydroxymethyl-dUMP N-hydrolase activity"/>
    <property type="evidence" value="ECO:0007669"/>
    <property type="project" value="TreeGrafter"/>
</dbReference>
<dbReference type="OrthoDB" id="18087at2759"/>
<organism evidence="1 2">
    <name type="scientific">Dissostichus mawsoni</name>
    <name type="common">Antarctic cod</name>
    <dbReference type="NCBI Taxonomy" id="36200"/>
    <lineage>
        <taxon>Eukaryota</taxon>
        <taxon>Metazoa</taxon>
        <taxon>Chordata</taxon>
        <taxon>Craniata</taxon>
        <taxon>Vertebrata</taxon>
        <taxon>Euteleostomi</taxon>
        <taxon>Actinopterygii</taxon>
        <taxon>Neopterygii</taxon>
        <taxon>Teleostei</taxon>
        <taxon>Neoteleostei</taxon>
        <taxon>Acanthomorphata</taxon>
        <taxon>Eupercaria</taxon>
        <taxon>Perciformes</taxon>
        <taxon>Notothenioidei</taxon>
        <taxon>Nototheniidae</taxon>
        <taxon>Dissostichus</taxon>
    </lineage>
</organism>
<dbReference type="PANTHER" id="PTHR15364:SF0">
    <property type="entry name" value="2'-DEOXYNUCLEOSIDE 5'-PHOSPHATE N-HYDROLASE 1"/>
    <property type="match status" value="1"/>
</dbReference>
<keyword evidence="2" id="KW-1185">Reference proteome</keyword>
<dbReference type="Proteomes" id="UP000518266">
    <property type="component" value="Unassembled WGS sequence"/>
</dbReference>
<accession>A0A7J5XXQ3</accession>
<name>A0A7J5XXQ3_DISMA</name>
<sequence>MRQLLRQYRGDMKVYFCGSIRGGRDDAAVYRRIVEKLKGYGTVLTEHVTCAELTCTGLSAMIRGADDGERFLVRDYSEQEVESVLAEFFSKI</sequence>
<dbReference type="GO" id="GO:0005634">
    <property type="term" value="C:nucleus"/>
    <property type="evidence" value="ECO:0007669"/>
    <property type="project" value="TreeGrafter"/>
</dbReference>
<dbReference type="InterPro" id="IPR051239">
    <property type="entry name" value="2'-dNMP_N-hydrolase"/>
</dbReference>
<proteinExistence type="predicted"/>
<gene>
    <name evidence="1" type="ORF">F7725_023554</name>
</gene>
<evidence type="ECO:0000313" key="1">
    <source>
        <dbReference type="EMBL" id="KAF3841603.1"/>
    </source>
</evidence>